<accession>A0A246FN47</accession>
<dbReference type="Pfam" id="PF03422">
    <property type="entry name" value="CBM_6"/>
    <property type="match status" value="1"/>
</dbReference>
<dbReference type="InterPro" id="IPR005084">
    <property type="entry name" value="CBM6"/>
</dbReference>
<comment type="caution">
    <text evidence="6">The sequence shown here is derived from an EMBL/GenBank/DDBJ whole genome shotgun (WGS) entry which is preliminary data.</text>
</comment>
<keyword evidence="7" id="KW-1185">Reference proteome</keyword>
<dbReference type="Proteomes" id="UP000197277">
    <property type="component" value="Unassembled WGS sequence"/>
</dbReference>
<comment type="similarity">
    <text evidence="1">Belongs to the glycosyl hydrolase 16 family.</text>
</comment>
<keyword evidence="6" id="KW-0378">Hydrolase</keyword>
<dbReference type="EMBL" id="NIRR01000005">
    <property type="protein sequence ID" value="OWP64150.1"/>
    <property type="molecule type" value="Genomic_DNA"/>
</dbReference>
<dbReference type="InterPro" id="IPR013320">
    <property type="entry name" value="ConA-like_dom_sf"/>
</dbReference>
<dbReference type="Gene3D" id="2.60.120.200">
    <property type="match status" value="1"/>
</dbReference>
<evidence type="ECO:0000259" key="4">
    <source>
        <dbReference type="PROSITE" id="PS51175"/>
    </source>
</evidence>
<dbReference type="InterPro" id="IPR050546">
    <property type="entry name" value="Glycosyl_Hydrlase_16"/>
</dbReference>
<dbReference type="Pfam" id="PF00722">
    <property type="entry name" value="Glyco_hydro_16"/>
    <property type="match status" value="1"/>
</dbReference>
<dbReference type="InterPro" id="IPR006584">
    <property type="entry name" value="Cellulose-bd_IV"/>
</dbReference>
<dbReference type="PANTHER" id="PTHR10963">
    <property type="entry name" value="GLYCOSYL HYDROLASE-RELATED"/>
    <property type="match status" value="1"/>
</dbReference>
<dbReference type="InterPro" id="IPR008979">
    <property type="entry name" value="Galactose-bd-like_sf"/>
</dbReference>
<dbReference type="Gene3D" id="2.60.120.260">
    <property type="entry name" value="Galactose-binding domain-like"/>
    <property type="match status" value="1"/>
</dbReference>
<dbReference type="GO" id="GO:0004553">
    <property type="term" value="F:hydrolase activity, hydrolyzing O-glycosyl compounds"/>
    <property type="evidence" value="ECO:0007669"/>
    <property type="project" value="InterPro"/>
</dbReference>
<dbReference type="PANTHER" id="PTHR10963:SF55">
    <property type="entry name" value="GLYCOSIDE HYDROLASE FAMILY 16 PROTEIN"/>
    <property type="match status" value="1"/>
</dbReference>
<dbReference type="CDD" id="cd08023">
    <property type="entry name" value="GH16_laminarinase_like"/>
    <property type="match status" value="1"/>
</dbReference>
<evidence type="ECO:0000313" key="6">
    <source>
        <dbReference type="EMBL" id="OWP64150.1"/>
    </source>
</evidence>
<feature type="chain" id="PRO_5012557734" evidence="3">
    <location>
        <begin position="25"/>
        <end position="480"/>
    </location>
</feature>
<dbReference type="GO" id="GO:0005975">
    <property type="term" value="P:carbohydrate metabolic process"/>
    <property type="evidence" value="ECO:0007669"/>
    <property type="project" value="InterPro"/>
</dbReference>
<dbReference type="OrthoDB" id="9776255at2"/>
<name>A0A246FN47_9BACT</name>
<protein>
    <submittedName>
        <fullName evidence="6">Glycoside hydrolase family 16</fullName>
    </submittedName>
</protein>
<evidence type="ECO:0000259" key="5">
    <source>
        <dbReference type="PROSITE" id="PS51762"/>
    </source>
</evidence>
<reference evidence="6 7" key="1">
    <citation type="submission" date="2017-06" db="EMBL/GenBank/DDBJ databases">
        <title>Hymenobacter amundsenii sp. nov. isolated from regoliths in Antarctica.</title>
        <authorList>
            <person name="Sedlacek I."/>
            <person name="Kralova S."/>
            <person name="Pantucek R."/>
            <person name="Svec P."/>
            <person name="Holochova P."/>
            <person name="Stankova E."/>
            <person name="Vrbovska V."/>
            <person name="Busse H.-J."/>
        </authorList>
    </citation>
    <scope>NUCLEOTIDE SEQUENCE [LARGE SCALE GENOMIC DNA]</scope>
    <source>
        <strain evidence="6 7">CCM 8682</strain>
    </source>
</reference>
<dbReference type="GO" id="GO:0030246">
    <property type="term" value="F:carbohydrate binding"/>
    <property type="evidence" value="ECO:0007669"/>
    <property type="project" value="InterPro"/>
</dbReference>
<dbReference type="RefSeq" id="WP_088463415.1">
    <property type="nucleotide sequence ID" value="NZ_NIRR01000005.1"/>
</dbReference>
<dbReference type="PROSITE" id="PS51175">
    <property type="entry name" value="CBM6"/>
    <property type="match status" value="1"/>
</dbReference>
<organism evidence="6 7">
    <name type="scientific">Hymenobacter amundsenii</name>
    <dbReference type="NCBI Taxonomy" id="2006685"/>
    <lineage>
        <taxon>Bacteria</taxon>
        <taxon>Pseudomonadati</taxon>
        <taxon>Bacteroidota</taxon>
        <taxon>Cytophagia</taxon>
        <taxon>Cytophagales</taxon>
        <taxon>Hymenobacteraceae</taxon>
        <taxon>Hymenobacter</taxon>
    </lineage>
</organism>
<feature type="signal peptide" evidence="3">
    <location>
        <begin position="1"/>
        <end position="24"/>
    </location>
</feature>
<feature type="domain" description="GH16" evidence="5">
    <location>
        <begin position="33"/>
        <end position="255"/>
    </location>
</feature>
<keyword evidence="2 3" id="KW-0732">Signal</keyword>
<dbReference type="InterPro" id="IPR000757">
    <property type="entry name" value="Beta-glucanase-like"/>
</dbReference>
<dbReference type="SMART" id="SM00606">
    <property type="entry name" value="CBD_IV"/>
    <property type="match status" value="1"/>
</dbReference>
<evidence type="ECO:0000256" key="2">
    <source>
        <dbReference type="ARBA" id="ARBA00022729"/>
    </source>
</evidence>
<evidence type="ECO:0000256" key="3">
    <source>
        <dbReference type="SAM" id="SignalP"/>
    </source>
</evidence>
<dbReference type="Pfam" id="PF18962">
    <property type="entry name" value="Por_Secre_tail"/>
    <property type="match status" value="1"/>
</dbReference>
<dbReference type="NCBIfam" id="TIGR04183">
    <property type="entry name" value="Por_Secre_tail"/>
    <property type="match status" value="1"/>
</dbReference>
<evidence type="ECO:0000256" key="1">
    <source>
        <dbReference type="ARBA" id="ARBA00006865"/>
    </source>
</evidence>
<dbReference type="InterPro" id="IPR026444">
    <property type="entry name" value="Secre_tail"/>
</dbReference>
<dbReference type="CDD" id="cd04080">
    <property type="entry name" value="CBM6_cellulase-like"/>
    <property type="match status" value="1"/>
</dbReference>
<dbReference type="SUPFAM" id="SSF49899">
    <property type="entry name" value="Concanavalin A-like lectins/glucanases"/>
    <property type="match status" value="1"/>
</dbReference>
<dbReference type="PROSITE" id="PS51762">
    <property type="entry name" value="GH16_2"/>
    <property type="match status" value="1"/>
</dbReference>
<feature type="domain" description="CBM6" evidence="4">
    <location>
        <begin position="260"/>
        <end position="380"/>
    </location>
</feature>
<gene>
    <name evidence="6" type="ORF">CDA63_05330</name>
</gene>
<evidence type="ECO:0000313" key="7">
    <source>
        <dbReference type="Proteomes" id="UP000197277"/>
    </source>
</evidence>
<dbReference type="SUPFAM" id="SSF49785">
    <property type="entry name" value="Galactose-binding domain-like"/>
    <property type="match status" value="1"/>
</dbReference>
<sequence>MKTFLTCLLSTLLLSLLSLPLVRAQSYQLVWADEFNNGIGPDWRFETGNNNGWGNNERQYYQAANARAVNGELQITARRENVGGFAYTSARMKTQGVREFKYGKVEARIKMPQGQGLWPAFWMLGGNIGQVGWPACGEIDVMEHINAENKVYGTVHWDNNGHAQYSGNTATSPQNYHVYTIEWEPSYIRWFVDGIKYHEITIANNAGGTEEFQRPFFLLLNLAVGGDWPGQTIDNSRFPATMSVDYVRVYQQGVTPAFSRQLEAEAANVNNGMVVENCSEGGQDMGYVDAGDYLVWNNINFPTSGTYNIEYRMASGAGGGTISADLNGGSIQLGSTTVGGTGGWQNWTTVSKTVTINAGTYNFGIYAQSGGWNLNWVRITQVGSNRPATITATGSALAGQFRVYPNPRPEGSPLTIELADLGSLAPATVQLLDLSGREVWRTTTTQARVSVAADLRLSAGTYLVQVTTTAGKSVQKVVIQ</sequence>
<proteinExistence type="inferred from homology"/>
<dbReference type="AlphaFoldDB" id="A0A246FN47"/>